<gene>
    <name evidence="2" type="ORF">PAECIP111894_03755</name>
</gene>
<dbReference type="Pfam" id="PF08808">
    <property type="entry name" value="RES"/>
    <property type="match status" value="1"/>
</dbReference>
<keyword evidence="3" id="KW-1185">Reference proteome</keyword>
<evidence type="ECO:0000259" key="1">
    <source>
        <dbReference type="SMART" id="SM00953"/>
    </source>
</evidence>
<dbReference type="EMBL" id="CAKMAB010000022">
    <property type="protein sequence ID" value="CAH1057597.1"/>
    <property type="molecule type" value="Genomic_DNA"/>
</dbReference>
<accession>A0ABN8FJ81</accession>
<dbReference type="Proteomes" id="UP000838749">
    <property type="component" value="Unassembled WGS sequence"/>
</dbReference>
<dbReference type="RefSeq" id="WP_234537343.1">
    <property type="nucleotide sequence ID" value="NZ_CAKMAB010000022.1"/>
</dbReference>
<name>A0ABN8FJ81_9BACL</name>
<dbReference type="SMART" id="SM00953">
    <property type="entry name" value="RES"/>
    <property type="match status" value="1"/>
</dbReference>
<dbReference type="InterPro" id="IPR014914">
    <property type="entry name" value="RES_dom"/>
</dbReference>
<feature type="domain" description="RES" evidence="1">
    <location>
        <begin position="169"/>
        <end position="314"/>
    </location>
</feature>
<reference evidence="2" key="1">
    <citation type="submission" date="2021-12" db="EMBL/GenBank/DDBJ databases">
        <authorList>
            <person name="Criscuolo A."/>
        </authorList>
    </citation>
    <scope>NUCLEOTIDE SEQUENCE</scope>
    <source>
        <strain evidence="2">CIP111894</strain>
    </source>
</reference>
<organism evidence="2 3">
    <name type="scientific">Paenibacillus pseudetheri</name>
    <dbReference type="NCBI Taxonomy" id="2897682"/>
    <lineage>
        <taxon>Bacteria</taxon>
        <taxon>Bacillati</taxon>
        <taxon>Bacillota</taxon>
        <taxon>Bacilli</taxon>
        <taxon>Bacillales</taxon>
        <taxon>Paenibacillaceae</taxon>
        <taxon>Paenibacillus</taxon>
    </lineage>
</organism>
<comment type="caution">
    <text evidence="2">The sequence shown here is derived from an EMBL/GenBank/DDBJ whole genome shotgun (WGS) entry which is preliminary data.</text>
</comment>
<evidence type="ECO:0000313" key="3">
    <source>
        <dbReference type="Proteomes" id="UP000838749"/>
    </source>
</evidence>
<evidence type="ECO:0000313" key="2">
    <source>
        <dbReference type="EMBL" id="CAH1057597.1"/>
    </source>
</evidence>
<proteinExistence type="predicted"/>
<sequence length="339" mass="39112">MDYSDYLPILNKTAERYREKVQNLLKYCVTCQPYDGGDYVWIHGEKTTVDDIMDGVNCPEKYRDDITEHLHCPYCGSSSIERYGTVGTEDRYRIDEEKRYNRILKQYADKIEGFRKHLEDYPSLALDHAMGKKIYKDIVQRKAESVTITPRKWSRARVVDRPDVFDSKDLHAPGIGLSSGGRFHHSGQSVLYIADSEDLAMVETLNNPNNSALVWLQSYTQKDSISDILDLRHEWEEIGQKNSDVMYALLASRCVFEKVLDRASKWKPQYFVTNFIADCARKADFKGIIYSSSRKTYGNNLVLFNAAEPAVVPEGRPKVYIYEPIAYHEYNSDDLTSVF</sequence>
<protein>
    <recommendedName>
        <fullName evidence="1">RES domain-containing protein</fullName>
    </recommendedName>
</protein>